<protein>
    <submittedName>
        <fullName evidence="1">Uncharacterized protein</fullName>
    </submittedName>
</protein>
<dbReference type="EMBL" id="CP171851">
    <property type="protein sequence ID" value="XKM38340.1"/>
    <property type="molecule type" value="Genomic_DNA"/>
</dbReference>
<gene>
    <name evidence="1" type="ORF">A4U53_004950</name>
</gene>
<evidence type="ECO:0000313" key="1">
    <source>
        <dbReference type="EMBL" id="XKM38340.1"/>
    </source>
</evidence>
<dbReference type="Proteomes" id="UP000078465">
    <property type="component" value="Plasmid unnamed5"/>
</dbReference>
<accession>A0ACD5EH78</accession>
<reference evidence="1" key="1">
    <citation type="submission" date="2024-10" db="EMBL/GenBank/DDBJ databases">
        <title>Strain of Rhizobium-related bacteria isolated fromm roots of Vavilovia formosa.</title>
        <authorList>
            <person name="Kimeklis A."/>
            <person name="Afonin A."/>
        </authorList>
    </citation>
    <scope>NUCLEOTIDE SEQUENCE</scope>
    <source>
        <strain evidence="1">Vaf-46</strain>
    </source>
</reference>
<geneLocation type="plasmid" evidence="1 2">
    <name>unnamed5</name>
</geneLocation>
<sequence>MSMKNGILIASFKPSLPFPEEVTDDLAKSVQAAAGSGEEFCELLHGVSPVIAFHRGDEMRIRKEWCIGTTEAKRRTPEDG</sequence>
<proteinExistence type="predicted"/>
<organism evidence="1 2">
    <name type="scientific">Rhizobium ruizarguesonis</name>
    <dbReference type="NCBI Taxonomy" id="2081791"/>
    <lineage>
        <taxon>Bacteria</taxon>
        <taxon>Pseudomonadati</taxon>
        <taxon>Pseudomonadota</taxon>
        <taxon>Alphaproteobacteria</taxon>
        <taxon>Hyphomicrobiales</taxon>
        <taxon>Rhizobiaceae</taxon>
        <taxon>Rhizobium/Agrobacterium group</taxon>
        <taxon>Rhizobium</taxon>
    </lineage>
</organism>
<name>A0ACD5EH78_9HYPH</name>
<evidence type="ECO:0000313" key="2">
    <source>
        <dbReference type="Proteomes" id="UP000078465"/>
    </source>
</evidence>
<keyword evidence="1" id="KW-0614">Plasmid</keyword>